<dbReference type="GO" id="GO:0005768">
    <property type="term" value="C:endosome"/>
    <property type="evidence" value="ECO:0007669"/>
    <property type="project" value="UniProtKB-SubCell"/>
</dbReference>
<feature type="region of interest" description="Disordered" evidence="6">
    <location>
        <begin position="852"/>
        <end position="1159"/>
    </location>
</feature>
<dbReference type="InterPro" id="IPR050540">
    <property type="entry name" value="F-actin_Monoox_Mical"/>
</dbReference>
<dbReference type="InterPro" id="IPR001715">
    <property type="entry name" value="CH_dom"/>
</dbReference>
<evidence type="ECO:0000256" key="3">
    <source>
        <dbReference type="ARBA" id="ARBA00022753"/>
    </source>
</evidence>
<feature type="compositionally biased region" description="Polar residues" evidence="6">
    <location>
        <begin position="535"/>
        <end position="545"/>
    </location>
</feature>
<feature type="compositionally biased region" description="Acidic residues" evidence="6">
    <location>
        <begin position="524"/>
        <end position="534"/>
    </location>
</feature>
<feature type="domain" description="C2 NT-type" evidence="8">
    <location>
        <begin position="1"/>
        <end position="104"/>
    </location>
</feature>
<evidence type="ECO:0000313" key="11">
    <source>
        <dbReference type="Proteomes" id="UP000225706"/>
    </source>
</evidence>
<feature type="compositionally biased region" description="Polar residues" evidence="6">
    <location>
        <begin position="682"/>
        <end position="693"/>
    </location>
</feature>
<evidence type="ECO:0000259" key="7">
    <source>
        <dbReference type="PROSITE" id="PS50021"/>
    </source>
</evidence>
<evidence type="ECO:0000313" key="10">
    <source>
        <dbReference type="EMBL" id="PFX30395.1"/>
    </source>
</evidence>
<organism evidence="10 11">
    <name type="scientific">Stylophora pistillata</name>
    <name type="common">Smooth cauliflower coral</name>
    <dbReference type="NCBI Taxonomy" id="50429"/>
    <lineage>
        <taxon>Eukaryota</taxon>
        <taxon>Metazoa</taxon>
        <taxon>Cnidaria</taxon>
        <taxon>Anthozoa</taxon>
        <taxon>Hexacorallia</taxon>
        <taxon>Scleractinia</taxon>
        <taxon>Astrocoeniina</taxon>
        <taxon>Pocilloporidae</taxon>
        <taxon>Stylophora</taxon>
    </lineage>
</organism>
<dbReference type="SMART" id="SM00033">
    <property type="entry name" value="CH"/>
    <property type="match status" value="1"/>
</dbReference>
<feature type="domain" description="Calponin-homology (CH)" evidence="7">
    <location>
        <begin position="235"/>
        <end position="340"/>
    </location>
</feature>
<feature type="compositionally biased region" description="Low complexity" evidence="6">
    <location>
        <begin position="817"/>
        <end position="830"/>
    </location>
</feature>
<gene>
    <name evidence="10" type="primary">EHBP1</name>
    <name evidence="10" type="ORF">AWC38_SpisGene4803</name>
</gene>
<evidence type="ECO:0000256" key="5">
    <source>
        <dbReference type="SAM" id="Coils"/>
    </source>
</evidence>
<evidence type="ECO:0000259" key="8">
    <source>
        <dbReference type="PROSITE" id="PS51840"/>
    </source>
</evidence>
<feature type="compositionally biased region" description="Pro residues" evidence="6">
    <location>
        <begin position="767"/>
        <end position="776"/>
    </location>
</feature>
<feature type="region of interest" description="Disordered" evidence="6">
    <location>
        <begin position="161"/>
        <end position="194"/>
    </location>
</feature>
<feature type="region of interest" description="Disordered" evidence="6">
    <location>
        <begin position="207"/>
        <end position="237"/>
    </location>
</feature>
<evidence type="ECO:0000259" key="9">
    <source>
        <dbReference type="PROSITE" id="PS51848"/>
    </source>
</evidence>
<dbReference type="Proteomes" id="UP000225706">
    <property type="component" value="Unassembled WGS sequence"/>
</dbReference>
<dbReference type="PROSITE" id="PS51848">
    <property type="entry name" value="BMERB"/>
    <property type="match status" value="1"/>
</dbReference>
<feature type="compositionally biased region" description="Basic and acidic residues" evidence="6">
    <location>
        <begin position="584"/>
        <end position="593"/>
    </location>
</feature>
<sequence>MSWQPGISNPFRGIIVWPEPEPVDITVTLYKDPKPDSGFEDKEWTFVIEDEAQNGRRKPIATGAINMVDYASVESHTFEVTLTLKVASKKLVSASLEFNLTCVLIKEGMATDDDMISIGSMMSLNDSYYLDDNDEDMEMVPSPRFHRRNISQGGNMKVQAVSSLQESDIARSRSPTASPVLSKKQGRIRSKSALGENTKTLVNDLLKEEGMKRSSTDSDASADISDGGQDTNDKSRMESELIKWVRTCTKGYRGVKVKNMTSSWRDGLAFCAILHSFHPDKVDFSSLNAANIKENNKLAFTAFEKLGIPRLLDPTQMMFTPIPDKLSVMTYVFQIKTHFSRTRQPLPPSPLSLETSPRPRRLPVPPQMTVTSTEEPTKQDDASVADNDSNDKDNNSGGDSKEAASKDSKEGCNPFLDDQEKDHETASPELSTDPSARRLSESNLNKTENEQDTGTTSSNTSVDRKNSVEENGDKKKDILLKSDSKPPPKPPRIYQTDNKEDAGLKTDDNVNKKEKTESKPFNPFDEDDNEEENETTISPAKSTKPSKGYNPFDDDVTADSSAEKDNKTGYNPFDDDDDEGDAAETDKNVEKKTLGVIKRQLSYPHHYNPFDEGDDEKSNATDESSERTKPKAKKATKDTALESTTKGYNPFEDDDDESVNDNNSAVQADSLRKSSTEKKTNVNRVAQSGTGSPSAALKPAETSAKKRRAPPPPAVRSSDDPWTARLPTEVTPTRHRRSRPTTSETSGEQQTSPNASPAKRTPKRAAPAPPRRPPLIPSFDEWKSEQTDGGPARDNERPAVSSVISSDAGDKNEKSESSSGASPKAAPKNSTNDAANQADIKLLARQVLMDARKKAGASGALPRERVAEIAKASKGPTADKTIADSDEREGGPQEKEMVDNQEALRKKENLRQRKEELLKRKKATEKAQKMVQNAVDNERAQKQASSPQQTTTEKTNQESNTDGTGTDGTSDDQKTVGNKNLKHRPLKLKDKENDENRRKLSPPPKNEFKESDELQRIREILNQGKKDRKLSNSDNAGQDKNSVRAQSPKPSQEGSRKMSHGKSSKRTAINGVKNTSDPAPPPRSKTRGPNAGLQAYVKSRKMNFEAFEVPSDRAQQGDKQGNVGTLQGVQDDDTRDALSKDEDGIINDEGRESGDPTLDLQDTYDYVREELKMLEEQQQALDKVGEKLEIELRRAMETKGCEDEQEKLMQDWFVLVNKKNELVRRQGELNLLKNEEDLERSKDLLQRELRAILELEDWQKTEEQKDREKELIDQLVSVVNRRDQLVQFEDTQLQQAEQDALHVQKVIANARLSKDKNECVLQ</sequence>
<dbReference type="OrthoDB" id="5972258at2759"/>
<dbReference type="InterPro" id="IPR022735">
    <property type="entry name" value="bMERB_dom"/>
</dbReference>
<feature type="compositionally biased region" description="Polar residues" evidence="6">
    <location>
        <begin position="1113"/>
        <end position="1128"/>
    </location>
</feature>
<proteinExistence type="predicted"/>
<dbReference type="InterPro" id="IPR036872">
    <property type="entry name" value="CH_dom_sf"/>
</dbReference>
<dbReference type="Pfam" id="PF12130">
    <property type="entry name" value="bMERB_dom"/>
    <property type="match status" value="1"/>
</dbReference>
<dbReference type="InterPro" id="IPR019448">
    <property type="entry name" value="NT-C2"/>
</dbReference>
<feature type="compositionally biased region" description="Polar residues" evidence="6">
    <location>
        <begin position="942"/>
        <end position="960"/>
    </location>
</feature>
<feature type="compositionally biased region" description="Polar residues" evidence="6">
    <location>
        <begin position="1032"/>
        <end position="1053"/>
    </location>
</feature>
<feature type="compositionally biased region" description="Basic and acidic residues" evidence="6">
    <location>
        <begin position="497"/>
        <end position="518"/>
    </location>
</feature>
<dbReference type="PANTHER" id="PTHR23167:SF46">
    <property type="entry name" value="EPS15 HOMOLOGY DOMAIN CONTAINING PROTEIN-BINDING PROTEIN 1, ISOFORM F"/>
    <property type="match status" value="1"/>
</dbReference>
<feature type="coiled-coil region" evidence="5">
    <location>
        <begin position="1167"/>
        <end position="1255"/>
    </location>
</feature>
<feature type="compositionally biased region" description="Basic and acidic residues" evidence="6">
    <location>
        <begin position="1135"/>
        <end position="1154"/>
    </location>
</feature>
<feature type="compositionally biased region" description="Low complexity" evidence="6">
    <location>
        <begin position="740"/>
        <end position="752"/>
    </location>
</feature>
<evidence type="ECO:0000256" key="4">
    <source>
        <dbReference type="ARBA" id="ARBA00023054"/>
    </source>
</evidence>
<feature type="region of interest" description="Disordered" evidence="6">
    <location>
        <begin position="342"/>
        <end position="837"/>
    </location>
</feature>
<feature type="compositionally biased region" description="Basic and acidic residues" evidence="6">
    <location>
        <begin position="670"/>
        <end position="680"/>
    </location>
</feature>
<dbReference type="SUPFAM" id="SSF47576">
    <property type="entry name" value="Calponin-homology domain, CH-domain"/>
    <property type="match status" value="1"/>
</dbReference>
<dbReference type="SMART" id="SM01203">
    <property type="entry name" value="DUF3585"/>
    <property type="match status" value="1"/>
</dbReference>
<feature type="compositionally biased region" description="Basic and acidic residues" evidence="6">
    <location>
        <begin position="616"/>
        <end position="640"/>
    </location>
</feature>
<evidence type="ECO:0000256" key="1">
    <source>
        <dbReference type="ARBA" id="ARBA00004177"/>
    </source>
</evidence>
<evidence type="ECO:0000256" key="6">
    <source>
        <dbReference type="SAM" id="MobiDB-lite"/>
    </source>
</evidence>
<protein>
    <submittedName>
        <fullName evidence="10">EH domain-binding protein 1</fullName>
    </submittedName>
</protein>
<keyword evidence="3" id="KW-0967">Endosome</keyword>
<dbReference type="PROSITE" id="PS50021">
    <property type="entry name" value="CH"/>
    <property type="match status" value="1"/>
</dbReference>
<dbReference type="Pfam" id="PF00307">
    <property type="entry name" value="CH"/>
    <property type="match status" value="1"/>
</dbReference>
<feature type="compositionally biased region" description="Basic and acidic residues" evidence="6">
    <location>
        <begin position="1006"/>
        <end position="1019"/>
    </location>
</feature>
<comment type="subcellular location">
    <subcellularLocation>
        <location evidence="1">Endosome</location>
    </subcellularLocation>
</comment>
<evidence type="ECO:0000256" key="2">
    <source>
        <dbReference type="ARBA" id="ARBA00022553"/>
    </source>
</evidence>
<reference evidence="11" key="1">
    <citation type="journal article" date="2017" name="bioRxiv">
        <title>Comparative analysis of the genomes of Stylophora pistillata and Acropora digitifera provides evidence for extensive differences between species of corals.</title>
        <authorList>
            <person name="Voolstra C.R."/>
            <person name="Li Y."/>
            <person name="Liew Y.J."/>
            <person name="Baumgarten S."/>
            <person name="Zoccola D."/>
            <person name="Flot J.-F."/>
            <person name="Tambutte S."/>
            <person name="Allemand D."/>
            <person name="Aranda M."/>
        </authorList>
    </citation>
    <scope>NUCLEOTIDE SEQUENCE [LARGE SCALE GENOMIC DNA]</scope>
</reference>
<dbReference type="Pfam" id="PF10358">
    <property type="entry name" value="NT-C2"/>
    <property type="match status" value="1"/>
</dbReference>
<dbReference type="EMBL" id="LSMT01000051">
    <property type="protein sequence ID" value="PFX30395.1"/>
    <property type="molecule type" value="Genomic_DNA"/>
</dbReference>
<accession>A0A2B4SPU6</accession>
<keyword evidence="4 5" id="KW-0175">Coiled coil</keyword>
<feature type="compositionally biased region" description="Polar residues" evidence="6">
    <location>
        <begin position="441"/>
        <end position="461"/>
    </location>
</feature>
<feature type="compositionally biased region" description="Basic and acidic residues" evidence="6">
    <location>
        <begin position="987"/>
        <end position="998"/>
    </location>
</feature>
<name>A0A2B4SPU6_STYPI</name>
<keyword evidence="11" id="KW-1185">Reference proteome</keyword>
<dbReference type="FunFam" id="1.10.418.10:FF:000023">
    <property type="entry name" value="EH domain-binding protein 1 isoform X1"/>
    <property type="match status" value="1"/>
</dbReference>
<dbReference type="STRING" id="50429.A0A2B4SPU6"/>
<feature type="compositionally biased region" description="Basic and acidic residues" evidence="6">
    <location>
        <begin position="462"/>
        <end position="486"/>
    </location>
</feature>
<feature type="compositionally biased region" description="Basic and acidic residues" evidence="6">
    <location>
        <begin position="780"/>
        <end position="797"/>
    </location>
</feature>
<feature type="compositionally biased region" description="Acidic residues" evidence="6">
    <location>
        <begin position="573"/>
        <end position="583"/>
    </location>
</feature>
<dbReference type="Gene3D" id="1.10.418.10">
    <property type="entry name" value="Calponin-like domain"/>
    <property type="match status" value="1"/>
</dbReference>
<feature type="compositionally biased region" description="Low complexity" evidence="6">
    <location>
        <begin position="217"/>
        <end position="230"/>
    </location>
</feature>
<feature type="compositionally biased region" description="Basic and acidic residues" evidence="6">
    <location>
        <begin position="389"/>
        <end position="410"/>
    </location>
</feature>
<feature type="compositionally biased region" description="Basic and acidic residues" evidence="6">
    <location>
        <begin position="207"/>
        <end position="216"/>
    </location>
</feature>
<feature type="compositionally biased region" description="Basic and acidic residues" evidence="6">
    <location>
        <begin position="881"/>
        <end position="928"/>
    </location>
</feature>
<feature type="domain" description="BMERB" evidence="9">
    <location>
        <begin position="1151"/>
        <end position="1305"/>
    </location>
</feature>
<dbReference type="PROSITE" id="PS51840">
    <property type="entry name" value="C2_NT"/>
    <property type="match status" value="1"/>
</dbReference>
<dbReference type="PANTHER" id="PTHR23167">
    <property type="entry name" value="CALPONIN HOMOLOGY DOMAIN-CONTAINING PROTEIN DDB_G0272472-RELATED"/>
    <property type="match status" value="1"/>
</dbReference>
<comment type="caution">
    <text evidence="10">The sequence shown here is derived from an EMBL/GenBank/DDBJ whole genome shotgun (WGS) entry which is preliminary data.</text>
</comment>
<keyword evidence="2" id="KW-0597">Phosphoprotein</keyword>